<evidence type="ECO:0000313" key="3">
    <source>
        <dbReference type="Proteomes" id="UP000033038"/>
    </source>
</evidence>
<evidence type="ECO:0000256" key="1">
    <source>
        <dbReference type="SAM" id="Coils"/>
    </source>
</evidence>
<dbReference type="Proteomes" id="UP000033038">
    <property type="component" value="Chromosome"/>
</dbReference>
<keyword evidence="1" id="KW-0175">Coiled coil</keyword>
<feature type="coiled-coil region" evidence="1">
    <location>
        <begin position="341"/>
        <end position="407"/>
    </location>
</feature>
<feature type="coiled-coil region" evidence="1">
    <location>
        <begin position="188"/>
        <end position="255"/>
    </location>
</feature>
<organism evidence="2 3">
    <name type="scientific">Methanosarcina barkeri str. Wiesmoor</name>
    <dbReference type="NCBI Taxonomy" id="1434109"/>
    <lineage>
        <taxon>Archaea</taxon>
        <taxon>Methanobacteriati</taxon>
        <taxon>Methanobacteriota</taxon>
        <taxon>Stenosarchaea group</taxon>
        <taxon>Methanomicrobia</taxon>
        <taxon>Methanosarcinales</taxon>
        <taxon>Methanosarcinaceae</taxon>
        <taxon>Methanosarcina</taxon>
    </lineage>
</organism>
<sequence>MKWIKKLFGKKESSDVETGLKEINFEDLPAWLDKRSQKISSRVEKDVSDLLRELEASLLALKESNSMLAEAKVEGDFDVRAVKRAKSNRENVTKQVTMLIDKIKVKENRDFRALESFYGTATQSLNTCLEHMNQSFRYTRGVFSEESKDVSDSLASLGKIFNELGEVIRENKKEMDTIEAAHSDTNKIQELSASIAAEELEFESKNQRIQTLKVETSETSQALEDFRKGPVWQSLQNLQEESIAAREKLRKAETGLSSLVLPLSGHLSRIKKLHENGRYTLNPEVKKQLDICLEAPIYVNPSFFPELQKIFEDNALDMQAQKKEKALLQVKTAISNFPERKKEYLEALQEFEAKKAELESSDTGKLVELERKEAELLNRTHALEEDIMDSEKKLAALREELEHQKEKLLVSLGLIDSDLNVNFSSPVSGRRHEVN</sequence>
<dbReference type="EMBL" id="CP009526">
    <property type="protein sequence ID" value="AKB51901.1"/>
    <property type="molecule type" value="Genomic_DNA"/>
</dbReference>
<evidence type="ECO:0000313" key="2">
    <source>
        <dbReference type="EMBL" id="AKB51901.1"/>
    </source>
</evidence>
<dbReference type="KEGG" id="mbw:MSBRW_2648"/>
<accession>A0A0E3LLU9</accession>
<dbReference type="AlphaFoldDB" id="A0A0E3LLU9"/>
<gene>
    <name evidence="2" type="ORF">MSBRW_2648</name>
</gene>
<dbReference type="PATRIC" id="fig|1434109.4.peg.3449"/>
<proteinExistence type="predicted"/>
<name>A0A0E3LLU9_METBA</name>
<dbReference type="HOGENOM" id="CLU_629480_0_0_2"/>
<protein>
    <submittedName>
        <fullName evidence="2">Pneumococcal surface protein</fullName>
    </submittedName>
</protein>
<reference evidence="2 3" key="1">
    <citation type="submission" date="2014-07" db="EMBL/GenBank/DDBJ databases">
        <title>Methanogenic archaea and the global carbon cycle.</title>
        <authorList>
            <person name="Henriksen J.R."/>
            <person name="Luke J."/>
            <person name="Reinhart S."/>
            <person name="Benedict M.N."/>
            <person name="Youngblut N.D."/>
            <person name="Metcalf M.E."/>
            <person name="Whitaker R.J."/>
            <person name="Metcalf W.W."/>
        </authorList>
    </citation>
    <scope>NUCLEOTIDE SEQUENCE [LARGE SCALE GENOMIC DNA]</scope>
    <source>
        <strain evidence="2 3">Wiesmoor</strain>
    </source>
</reference>